<evidence type="ECO:0000313" key="11">
    <source>
        <dbReference type="Proteomes" id="UP000287746"/>
    </source>
</evidence>
<dbReference type="GeneID" id="44133912"/>
<keyword evidence="1" id="KW-0805">Transcription regulation</keyword>
<dbReference type="Proteomes" id="UP000286681">
    <property type="component" value="Unassembled WGS sequence"/>
</dbReference>
<evidence type="ECO:0000259" key="5">
    <source>
        <dbReference type="PROSITE" id="PS50977"/>
    </source>
</evidence>
<reference evidence="9" key="2">
    <citation type="submission" date="2016-12" db="EMBL/GenBank/DDBJ databases">
        <title>Whole genome sequencing of Sphingomonas sp. ABOJV.</title>
        <authorList>
            <person name="Conlan S."/>
            <person name="Thomas P.J."/>
            <person name="Mullikin J."/>
            <person name="Palmore T.N."/>
            <person name="Frank K.M."/>
            <person name="Segre J.A."/>
        </authorList>
    </citation>
    <scope>NUCLEOTIDE SEQUENCE [LARGE SCALE GENOMIC DNA]</scope>
    <source>
        <strain evidence="9">ABOJV</strain>
    </source>
</reference>
<dbReference type="KEGG" id="skr:BRX40_15200"/>
<dbReference type="PANTHER" id="PTHR30055:SF234">
    <property type="entry name" value="HTH-TYPE TRANSCRIPTIONAL REGULATOR BETI"/>
    <property type="match status" value="1"/>
</dbReference>
<dbReference type="SUPFAM" id="SSF48498">
    <property type="entry name" value="Tetracyclin repressor-like, C-terminal domain"/>
    <property type="match status" value="1"/>
</dbReference>
<keyword evidence="9" id="KW-1185">Reference proteome</keyword>
<dbReference type="Gene3D" id="1.10.357.10">
    <property type="entry name" value="Tetracycline Repressor, domain 2"/>
    <property type="match status" value="1"/>
</dbReference>
<proteinExistence type="predicted"/>
<organism evidence="6 9">
    <name type="scientific">Sphingomonas koreensis</name>
    <dbReference type="NCBI Taxonomy" id="93064"/>
    <lineage>
        <taxon>Bacteria</taxon>
        <taxon>Pseudomonadati</taxon>
        <taxon>Pseudomonadota</taxon>
        <taxon>Alphaproteobacteria</taxon>
        <taxon>Sphingomonadales</taxon>
        <taxon>Sphingomonadaceae</taxon>
        <taxon>Sphingomonas</taxon>
    </lineage>
</organism>
<dbReference type="InterPro" id="IPR039536">
    <property type="entry name" value="TetR_C_Proteobacteria"/>
</dbReference>
<protein>
    <submittedName>
        <fullName evidence="7">TetR/AcrR family transcriptional regulator</fullName>
    </submittedName>
</protein>
<evidence type="ECO:0000313" key="8">
    <source>
        <dbReference type="EMBL" id="RSY89653.1"/>
    </source>
</evidence>
<dbReference type="PROSITE" id="PS50977">
    <property type="entry name" value="HTH_TETR_2"/>
    <property type="match status" value="1"/>
</dbReference>
<evidence type="ECO:0000313" key="10">
    <source>
        <dbReference type="Proteomes" id="UP000286681"/>
    </source>
</evidence>
<dbReference type="OrthoDB" id="9816431at2"/>
<evidence type="ECO:0000256" key="3">
    <source>
        <dbReference type="ARBA" id="ARBA00023163"/>
    </source>
</evidence>
<evidence type="ECO:0000313" key="6">
    <source>
        <dbReference type="EMBL" id="APR53590.1"/>
    </source>
</evidence>
<evidence type="ECO:0000313" key="7">
    <source>
        <dbReference type="EMBL" id="RSV00558.1"/>
    </source>
</evidence>
<dbReference type="Proteomes" id="UP000185161">
    <property type="component" value="Chromosome"/>
</dbReference>
<evidence type="ECO:0000313" key="9">
    <source>
        <dbReference type="Proteomes" id="UP000185161"/>
    </source>
</evidence>
<reference evidence="10 11" key="3">
    <citation type="submission" date="2018-07" db="EMBL/GenBank/DDBJ databases">
        <title>Genomic and Epidemiologic Investigation of an Indolent Hospital Outbreak.</title>
        <authorList>
            <person name="Johnson R.C."/>
            <person name="Deming C."/>
            <person name="Conlan S."/>
            <person name="Zellmer C.J."/>
            <person name="Michelin A.V."/>
            <person name="Lee-Lin S."/>
            <person name="Thomas P.J."/>
            <person name="Park M."/>
            <person name="Weingarten R.A."/>
            <person name="Less J."/>
            <person name="Dekker J.P."/>
            <person name="Frank K.M."/>
            <person name="Musser K.A."/>
            <person name="Mcquiston J.R."/>
            <person name="Henderson D.K."/>
            <person name="Lau A.F."/>
            <person name="Palmore T.N."/>
            <person name="Segre J.A."/>
        </authorList>
    </citation>
    <scope>NUCLEOTIDE SEQUENCE [LARGE SCALE GENOMIC DNA]</scope>
    <source>
        <strain evidence="8 11">SK-CDC1_0717</strain>
        <strain evidence="7 10">SK-NIH.Env10_0317</strain>
    </source>
</reference>
<dbReference type="RefSeq" id="WP_075152176.1">
    <property type="nucleotide sequence ID" value="NZ_CP018820.1"/>
</dbReference>
<dbReference type="Pfam" id="PF00440">
    <property type="entry name" value="TetR_N"/>
    <property type="match status" value="1"/>
</dbReference>
<dbReference type="EMBL" id="QQYZ01000002">
    <property type="protein sequence ID" value="RSY89653.1"/>
    <property type="molecule type" value="Genomic_DNA"/>
</dbReference>
<dbReference type="InterPro" id="IPR001647">
    <property type="entry name" value="HTH_TetR"/>
</dbReference>
<evidence type="ECO:0000256" key="4">
    <source>
        <dbReference type="PROSITE-ProRule" id="PRU00335"/>
    </source>
</evidence>
<dbReference type="InterPro" id="IPR050109">
    <property type="entry name" value="HTH-type_TetR-like_transc_reg"/>
</dbReference>
<name>A0A1L6JDM4_9SPHN</name>
<feature type="DNA-binding region" description="H-T-H motif" evidence="4">
    <location>
        <begin position="30"/>
        <end position="49"/>
    </location>
</feature>
<dbReference type="PANTHER" id="PTHR30055">
    <property type="entry name" value="HTH-TYPE TRANSCRIPTIONAL REGULATOR RUTR"/>
    <property type="match status" value="1"/>
</dbReference>
<dbReference type="EMBL" id="QQWO01000016">
    <property type="protein sequence ID" value="RSV00558.1"/>
    <property type="molecule type" value="Genomic_DNA"/>
</dbReference>
<dbReference type="Pfam" id="PF14246">
    <property type="entry name" value="TetR_C_7"/>
    <property type="match status" value="1"/>
</dbReference>
<keyword evidence="2 4" id="KW-0238">DNA-binding</keyword>
<dbReference type="EMBL" id="CP018820">
    <property type="protein sequence ID" value="APR53590.1"/>
    <property type="molecule type" value="Genomic_DNA"/>
</dbReference>
<dbReference type="InterPro" id="IPR009057">
    <property type="entry name" value="Homeodomain-like_sf"/>
</dbReference>
<accession>A0A1L6JDM4</accession>
<dbReference type="GO" id="GO:0003700">
    <property type="term" value="F:DNA-binding transcription factor activity"/>
    <property type="evidence" value="ECO:0007669"/>
    <property type="project" value="TreeGrafter"/>
</dbReference>
<dbReference type="FunFam" id="1.10.10.60:FF:000141">
    <property type="entry name" value="TetR family transcriptional regulator"/>
    <property type="match status" value="1"/>
</dbReference>
<evidence type="ECO:0000256" key="2">
    <source>
        <dbReference type="ARBA" id="ARBA00023125"/>
    </source>
</evidence>
<dbReference type="InterPro" id="IPR036271">
    <property type="entry name" value="Tet_transcr_reg_TetR-rel_C_sf"/>
</dbReference>
<dbReference type="Proteomes" id="UP000287746">
    <property type="component" value="Unassembled WGS sequence"/>
</dbReference>
<dbReference type="STRING" id="93064.BRX40_15200"/>
<dbReference type="GO" id="GO:0000976">
    <property type="term" value="F:transcription cis-regulatory region binding"/>
    <property type="evidence" value="ECO:0007669"/>
    <property type="project" value="TreeGrafter"/>
</dbReference>
<feature type="domain" description="HTH tetR-type" evidence="5">
    <location>
        <begin position="7"/>
        <end position="67"/>
    </location>
</feature>
<dbReference type="PRINTS" id="PR00455">
    <property type="entry name" value="HTHTETR"/>
</dbReference>
<dbReference type="AlphaFoldDB" id="A0A1L6JDM4"/>
<keyword evidence="3" id="KW-0804">Transcription</keyword>
<dbReference type="SUPFAM" id="SSF46689">
    <property type="entry name" value="Homeodomain-like"/>
    <property type="match status" value="1"/>
</dbReference>
<evidence type="ECO:0000256" key="1">
    <source>
        <dbReference type="ARBA" id="ARBA00023015"/>
    </source>
</evidence>
<sequence length="204" mass="21688">MPRRTPPNRREAILNAARIQFAASGYAGTRMEDVAAGVGISKAALYLQFADKAALFREMVDGMLLTRLPAALPPEVESAPPAVQLETLVRLGARQLAEPEIAFLPRLVIGEGGNFPEIARTYHDRAVDRILTLVAGIVARGIADGSFRRVDPYLTARTVAGALLLGALWKTVFEPVGAAPVDMEGLAASHIDIVLNGLLAGVRG</sequence>
<gene>
    <name evidence="6" type="ORF">BRX40_15200</name>
    <name evidence="7" type="ORF">CA257_17315</name>
    <name evidence="8" type="ORF">DAH66_03110</name>
</gene>
<reference evidence="6" key="1">
    <citation type="submission" date="2016-12" db="EMBL/GenBank/DDBJ databases">
        <title>Whole genome sequencing of Sphingomonas koreensis.</title>
        <authorList>
            <person name="Conlan S."/>
            <person name="Thomas P.J."/>
            <person name="Mullikin J."/>
            <person name="Palmore T.N."/>
            <person name="Frank K.M."/>
            <person name="Segre J.A."/>
        </authorList>
    </citation>
    <scope>NUCLEOTIDE SEQUENCE</scope>
    <source>
        <strain evidence="6">ABOJV</strain>
    </source>
</reference>